<reference evidence="1 2" key="1">
    <citation type="submission" date="2024-07" db="EMBL/GenBank/DDBJ databases">
        <authorList>
            <person name="Kang M."/>
        </authorList>
    </citation>
    <scope>NUCLEOTIDE SEQUENCE [LARGE SCALE GENOMIC DNA]</scope>
    <source>
        <strain evidence="1 2">DFM31</strain>
    </source>
</reference>
<dbReference type="RefSeq" id="WP_366191047.1">
    <property type="nucleotide sequence ID" value="NZ_JBFBVU010000001.1"/>
</dbReference>
<gene>
    <name evidence="1" type="ORF">AB0T83_01910</name>
</gene>
<evidence type="ECO:0000313" key="2">
    <source>
        <dbReference type="Proteomes" id="UP001553161"/>
    </source>
</evidence>
<keyword evidence="2" id="KW-1185">Reference proteome</keyword>
<comment type="caution">
    <text evidence="1">The sequence shown here is derived from an EMBL/GenBank/DDBJ whole genome shotgun (WGS) entry which is preliminary data.</text>
</comment>
<evidence type="ECO:0008006" key="3">
    <source>
        <dbReference type="Google" id="ProtNLM"/>
    </source>
</evidence>
<name>A0ABV3L1V4_9RHOB</name>
<accession>A0ABV3L1V4</accession>
<protein>
    <recommendedName>
        <fullName evidence="3">DUF1127 domain-containing protein</fullName>
    </recommendedName>
</protein>
<proteinExistence type="predicted"/>
<dbReference type="EMBL" id="JBFBVU010000001">
    <property type="protein sequence ID" value="MEV8465535.1"/>
    <property type="molecule type" value="Genomic_DNA"/>
</dbReference>
<dbReference type="Proteomes" id="UP001553161">
    <property type="component" value="Unassembled WGS sequence"/>
</dbReference>
<evidence type="ECO:0000313" key="1">
    <source>
        <dbReference type="EMBL" id="MEV8465535.1"/>
    </source>
</evidence>
<sequence length="69" mass="7750">MAQSLAASNPAFLSGPLQAVAEMFDKVTWSDEFRDRVADLSALSDRQLARRGLRRSEISRHVLRQMSMA</sequence>
<organism evidence="1 2">
    <name type="scientific">Meridianimarinicoccus marinus</name>
    <dbReference type="NCBI Taxonomy" id="3231483"/>
    <lineage>
        <taxon>Bacteria</taxon>
        <taxon>Pseudomonadati</taxon>
        <taxon>Pseudomonadota</taxon>
        <taxon>Alphaproteobacteria</taxon>
        <taxon>Rhodobacterales</taxon>
        <taxon>Paracoccaceae</taxon>
        <taxon>Meridianimarinicoccus</taxon>
    </lineage>
</organism>